<dbReference type="EMBL" id="CM056743">
    <property type="protein sequence ID" value="KAJ8669893.1"/>
    <property type="molecule type" value="Genomic_DNA"/>
</dbReference>
<comment type="caution">
    <text evidence="1">The sequence shown here is derived from an EMBL/GenBank/DDBJ whole genome shotgun (WGS) entry which is preliminary data.</text>
</comment>
<proteinExistence type="predicted"/>
<sequence length="476" mass="55390">MGEEGVRCTVGNVIHHVKFFSLCSPVDSMARAPMQGIKTCTGYYGCNWCLHPGIYVEFGDKGAVKFPVLDDVPNRTEAQTIRDMEQSLTSVEPVNGIKRPSCLINLRFFNIIWGFVPDYMHALCLGIAKYFMERWLSMLSPRDRLRLDSLIEGIRVPNHLQRLSRSIGDRKHWKSREWENWLLYYSLPILRSFPQLEHVATHWALLVEGFYILMQSSITRAQVNDAHNLLREFVLRTELLYGKACMTFNVHQLLHLAQSVLDWGPLWAHSCYCFESFNSIVLKEIHSAKGVIHQVCRSVSMRQSELLLRRHVGLNEHSSMIEYVEYLDCKRAQKTVRLANQRYFGKYRNPGQNIIDRLNLTEHARLYYRMVKDGCLYTANSNRSKRTDNSYAQTVNGDYIQIKKFIVDEYTNESFTECTVWRVRPASLDRYSPTVILVDIIQRVAFYNPNDIKTICVCIKIDDITYLTPLPNLHRN</sequence>
<evidence type="ECO:0000313" key="2">
    <source>
        <dbReference type="Proteomes" id="UP001239111"/>
    </source>
</evidence>
<keyword evidence="2" id="KW-1185">Reference proteome</keyword>
<accession>A0ACC2NFF8</accession>
<gene>
    <name evidence="1" type="ORF">QAD02_001152</name>
</gene>
<organism evidence="1 2">
    <name type="scientific">Eretmocerus hayati</name>
    <dbReference type="NCBI Taxonomy" id="131215"/>
    <lineage>
        <taxon>Eukaryota</taxon>
        <taxon>Metazoa</taxon>
        <taxon>Ecdysozoa</taxon>
        <taxon>Arthropoda</taxon>
        <taxon>Hexapoda</taxon>
        <taxon>Insecta</taxon>
        <taxon>Pterygota</taxon>
        <taxon>Neoptera</taxon>
        <taxon>Endopterygota</taxon>
        <taxon>Hymenoptera</taxon>
        <taxon>Apocrita</taxon>
        <taxon>Proctotrupomorpha</taxon>
        <taxon>Chalcidoidea</taxon>
        <taxon>Aphelinidae</taxon>
        <taxon>Aphelininae</taxon>
        <taxon>Eretmocerus</taxon>
    </lineage>
</organism>
<reference evidence="1" key="1">
    <citation type="submission" date="2023-04" db="EMBL/GenBank/DDBJ databases">
        <title>A chromosome-level genome assembly of the parasitoid wasp Eretmocerus hayati.</title>
        <authorList>
            <person name="Zhong Y."/>
            <person name="Liu S."/>
            <person name="Liu Y."/>
        </authorList>
    </citation>
    <scope>NUCLEOTIDE SEQUENCE</scope>
    <source>
        <strain evidence="1">ZJU_SS_LIU_2023</strain>
    </source>
</reference>
<dbReference type="Proteomes" id="UP001239111">
    <property type="component" value="Chromosome 3"/>
</dbReference>
<name>A0ACC2NFF8_9HYME</name>
<protein>
    <submittedName>
        <fullName evidence="1">Uncharacterized protein</fullName>
    </submittedName>
</protein>
<evidence type="ECO:0000313" key="1">
    <source>
        <dbReference type="EMBL" id="KAJ8669893.1"/>
    </source>
</evidence>